<feature type="compositionally biased region" description="Polar residues" evidence="4">
    <location>
        <begin position="418"/>
        <end position="448"/>
    </location>
</feature>
<dbReference type="InterPro" id="IPR052424">
    <property type="entry name" value="Kielin_Chordin-BMP_Reg"/>
</dbReference>
<evidence type="ECO:0000256" key="2">
    <source>
        <dbReference type="ARBA" id="ARBA00022525"/>
    </source>
</evidence>
<dbReference type="GO" id="GO:0005576">
    <property type="term" value="C:extracellular region"/>
    <property type="evidence" value="ECO:0007669"/>
    <property type="project" value="UniProtKB-SubCell"/>
</dbReference>
<dbReference type="SMART" id="SM00214">
    <property type="entry name" value="VWC"/>
    <property type="match status" value="3"/>
</dbReference>
<evidence type="ECO:0000256" key="3">
    <source>
        <dbReference type="ARBA" id="ARBA00022729"/>
    </source>
</evidence>
<keyword evidence="3" id="KW-0732">Signal</keyword>
<keyword evidence="7" id="KW-1185">Reference proteome</keyword>
<dbReference type="SUPFAM" id="SSF57603">
    <property type="entry name" value="FnI-like domain"/>
    <property type="match status" value="3"/>
</dbReference>
<feature type="compositionally biased region" description="Low complexity" evidence="4">
    <location>
        <begin position="452"/>
        <end position="462"/>
    </location>
</feature>
<comment type="caution">
    <text evidence="6">The sequence shown here is derived from an EMBL/GenBank/DDBJ whole genome shotgun (WGS) entry which is preliminary data.</text>
</comment>
<feature type="compositionally biased region" description="Low complexity" evidence="4">
    <location>
        <begin position="512"/>
        <end position="527"/>
    </location>
</feature>
<comment type="subcellular location">
    <subcellularLocation>
        <location evidence="1">Secreted</location>
    </subcellularLocation>
</comment>
<feature type="region of interest" description="Disordered" evidence="4">
    <location>
        <begin position="581"/>
        <end position="628"/>
    </location>
</feature>
<dbReference type="PROSITE" id="PS50184">
    <property type="entry name" value="VWFC_2"/>
    <property type="match status" value="2"/>
</dbReference>
<proteinExistence type="predicted"/>
<gene>
    <name evidence="6" type="primary">AVEN_143910_1</name>
    <name evidence="6" type="ORF">CDAR_523011</name>
</gene>
<feature type="domain" description="VWFC" evidence="5">
    <location>
        <begin position="224"/>
        <end position="288"/>
    </location>
</feature>
<feature type="domain" description="VWFC" evidence="5">
    <location>
        <begin position="59"/>
        <end position="123"/>
    </location>
</feature>
<dbReference type="EMBL" id="BPLQ01009397">
    <property type="protein sequence ID" value="GIY43763.1"/>
    <property type="molecule type" value="Genomic_DNA"/>
</dbReference>
<feature type="region of interest" description="Disordered" evidence="4">
    <location>
        <begin position="400"/>
        <end position="544"/>
    </location>
</feature>
<dbReference type="InterPro" id="IPR001007">
    <property type="entry name" value="VWF_dom"/>
</dbReference>
<name>A0AAV4TAT1_9ARAC</name>
<evidence type="ECO:0000313" key="7">
    <source>
        <dbReference type="Proteomes" id="UP001054837"/>
    </source>
</evidence>
<evidence type="ECO:0000256" key="4">
    <source>
        <dbReference type="SAM" id="MobiDB-lite"/>
    </source>
</evidence>
<feature type="compositionally biased region" description="Basic and acidic residues" evidence="4">
    <location>
        <begin position="400"/>
        <end position="409"/>
    </location>
</feature>
<feature type="compositionally biased region" description="Polar residues" evidence="4">
    <location>
        <begin position="592"/>
        <end position="601"/>
    </location>
</feature>
<dbReference type="PANTHER" id="PTHR46698">
    <property type="entry name" value="CROSSVEINLESS 2"/>
    <property type="match status" value="1"/>
</dbReference>
<sequence>MTLYLSSCNINHGFEKLQAFPSNVHTNDLQELHLFLQMAHKRKPCSPVQEYTGTVPKEKGCFYMTDHYVNGDRIDTNEPCLNCTCMNSMLMCYLRICPFIKPVGEECIVEREEGDCCPRIWCPEVIREKYNNNLSSKRRQPPGCYLDNEYYPDGARLPPDPQRPCEVCYCIRNSTSCVMQECELKVDGCFPIHKEGQCCPSRYNCTYEEATPTPPGVTLQELAEGCILPDGSYVSDGEAVNTTNPCDHCYCMRNEVVCAVQECQAPGDNCRPKTPKTGQCCPDRYECFVSTFPSVFEKPMSIHFTTSLGTTTNTGLVTFNGKISDATYIKGAPKKETIDDDATPAYKPQGQTEEISEKTVTPVSILQGQSKETLDETPKPEYINTEVVKEIFEPVYERPEKTKTADEVPRPVYIPPEQTKNTKVATKQSTVSREIQSSTVSYHQENMKSVSDESSSTSPTDLSIEEEIIKEISTPAYIPSEQSENTEVSAKEPTHKVSFSTPSYNEEDVTLKSVSEESSSTTPPSKSITDEEKETKLDPENTFQDSFFTKNFTETAETQKADITFSSDSDISSDVAHTTIEISSSSKETHSPQITTQSSPSRKGYGVKGSSFGHKISTSHAPSVTEKDQVTSVEYDSTQKHHIQHIMKQHQHLLHRKKMSMLKK</sequence>
<dbReference type="Proteomes" id="UP001054837">
    <property type="component" value="Unassembled WGS sequence"/>
</dbReference>
<evidence type="ECO:0000259" key="5">
    <source>
        <dbReference type="PROSITE" id="PS50184"/>
    </source>
</evidence>
<dbReference type="Gene3D" id="6.20.200.20">
    <property type="match status" value="1"/>
</dbReference>
<feature type="compositionally biased region" description="Basic and acidic residues" evidence="4">
    <location>
        <begin position="528"/>
        <end position="539"/>
    </location>
</feature>
<dbReference type="AlphaFoldDB" id="A0AAV4TAT1"/>
<dbReference type="PANTHER" id="PTHR46698:SF3">
    <property type="entry name" value="TENECTIN ISOFORM 1-RELATED"/>
    <property type="match status" value="1"/>
</dbReference>
<protein>
    <recommendedName>
        <fullName evidence="5">VWFC domain-containing protein</fullName>
    </recommendedName>
</protein>
<accession>A0AAV4TAT1</accession>
<keyword evidence="2" id="KW-0964">Secreted</keyword>
<evidence type="ECO:0000256" key="1">
    <source>
        <dbReference type="ARBA" id="ARBA00004613"/>
    </source>
</evidence>
<organism evidence="6 7">
    <name type="scientific">Caerostris darwini</name>
    <dbReference type="NCBI Taxonomy" id="1538125"/>
    <lineage>
        <taxon>Eukaryota</taxon>
        <taxon>Metazoa</taxon>
        <taxon>Ecdysozoa</taxon>
        <taxon>Arthropoda</taxon>
        <taxon>Chelicerata</taxon>
        <taxon>Arachnida</taxon>
        <taxon>Araneae</taxon>
        <taxon>Araneomorphae</taxon>
        <taxon>Entelegynae</taxon>
        <taxon>Araneoidea</taxon>
        <taxon>Araneidae</taxon>
        <taxon>Caerostris</taxon>
    </lineage>
</organism>
<evidence type="ECO:0000313" key="6">
    <source>
        <dbReference type="EMBL" id="GIY43763.1"/>
    </source>
</evidence>
<reference evidence="6 7" key="1">
    <citation type="submission" date="2021-06" db="EMBL/GenBank/DDBJ databases">
        <title>Caerostris darwini draft genome.</title>
        <authorList>
            <person name="Kono N."/>
            <person name="Arakawa K."/>
        </authorList>
    </citation>
    <scope>NUCLEOTIDE SEQUENCE [LARGE SCALE GENOMIC DNA]</scope>
</reference>